<organism evidence="2 3">
    <name type="scientific">Colletotrichum abscissum</name>
    <dbReference type="NCBI Taxonomy" id="1671311"/>
    <lineage>
        <taxon>Eukaryota</taxon>
        <taxon>Fungi</taxon>
        <taxon>Dikarya</taxon>
        <taxon>Ascomycota</taxon>
        <taxon>Pezizomycotina</taxon>
        <taxon>Sordariomycetes</taxon>
        <taxon>Hypocreomycetidae</taxon>
        <taxon>Glomerellales</taxon>
        <taxon>Glomerellaceae</taxon>
        <taxon>Colletotrichum</taxon>
        <taxon>Colletotrichum acutatum species complex</taxon>
    </lineage>
</organism>
<feature type="region of interest" description="Disordered" evidence="1">
    <location>
        <begin position="83"/>
        <end position="106"/>
    </location>
</feature>
<sequence length="218" mass="24081">MAFRYDMSDVQMVIVEAESPWPSKRLIRCLEGFNAPQNVDGLEKLWLSNTSSTFGHHYFEPKTWGDPASEEKAYIEDHFGGWRQDEAGRAPPGQASRHPDDDNARRGELASTSYSMYTDCCWSMFDFGSAGGSTDTISVDATGDGETLHSLDVVSEWVSSMSPHMESTPHIRPLKDVSPCAGLEGTIKAISTPRHPQQPTFVSSIYVGGSPCFTRRIP</sequence>
<feature type="compositionally biased region" description="Basic and acidic residues" evidence="1">
    <location>
        <begin position="97"/>
        <end position="106"/>
    </location>
</feature>
<comment type="caution">
    <text evidence="2">The sequence shown here is derived from an EMBL/GenBank/DDBJ whole genome shotgun (WGS) entry which is preliminary data.</text>
</comment>
<accession>A0A9P9X146</accession>
<name>A0A9P9X146_9PEZI</name>
<reference evidence="2" key="1">
    <citation type="submission" date="2019-01" db="EMBL/GenBank/DDBJ databases">
        <title>Colletotrichum abscissum LGMF1257.</title>
        <authorList>
            <person name="Baroncelli R."/>
        </authorList>
    </citation>
    <scope>NUCLEOTIDE SEQUENCE</scope>
    <source>
        <strain evidence="2">Ca142</strain>
    </source>
</reference>
<dbReference type="AlphaFoldDB" id="A0A9P9X146"/>
<protein>
    <submittedName>
        <fullName evidence="2">Uncharacterized protein</fullName>
    </submittedName>
</protein>
<proteinExistence type="predicted"/>
<evidence type="ECO:0000256" key="1">
    <source>
        <dbReference type="SAM" id="MobiDB-lite"/>
    </source>
</evidence>
<evidence type="ECO:0000313" key="3">
    <source>
        <dbReference type="Proteomes" id="UP001056436"/>
    </source>
</evidence>
<dbReference type="Proteomes" id="UP001056436">
    <property type="component" value="Unassembled WGS sequence"/>
</dbReference>
<evidence type="ECO:0000313" key="2">
    <source>
        <dbReference type="EMBL" id="KAI3530634.1"/>
    </source>
</evidence>
<keyword evidence="3" id="KW-1185">Reference proteome</keyword>
<gene>
    <name evidence="2" type="ORF">CABS02_14437</name>
</gene>
<dbReference type="EMBL" id="SDAQ01000200">
    <property type="protein sequence ID" value="KAI3530634.1"/>
    <property type="molecule type" value="Genomic_DNA"/>
</dbReference>